<proteinExistence type="predicted"/>
<dbReference type="RefSeq" id="WP_008731408.1">
    <property type="nucleotide sequence ID" value="NZ_CP019914.1"/>
</dbReference>
<dbReference type="AlphaFoldDB" id="A0AAC9TVA9"/>
<dbReference type="PANTHER" id="PTHR30026:SF20">
    <property type="entry name" value="OUTER MEMBRANE PROTEIN TOLC"/>
    <property type="match status" value="1"/>
</dbReference>
<evidence type="ECO:0000313" key="7">
    <source>
        <dbReference type="Proteomes" id="UP000264880"/>
    </source>
</evidence>
<organism evidence="6 7">
    <name type="scientific">Brachyspira hampsonii</name>
    <dbReference type="NCBI Taxonomy" id="1287055"/>
    <lineage>
        <taxon>Bacteria</taxon>
        <taxon>Pseudomonadati</taxon>
        <taxon>Spirochaetota</taxon>
        <taxon>Spirochaetia</taxon>
        <taxon>Brachyspirales</taxon>
        <taxon>Brachyspiraceae</taxon>
        <taxon>Brachyspira</taxon>
    </lineage>
</organism>
<accession>A0AAC9TVA9</accession>
<keyword evidence="4" id="KW-0472">Membrane</keyword>
<keyword evidence="7" id="KW-1185">Reference proteome</keyword>
<dbReference type="GO" id="GO:0015562">
    <property type="term" value="F:efflux transmembrane transporter activity"/>
    <property type="evidence" value="ECO:0007669"/>
    <property type="project" value="InterPro"/>
</dbReference>
<evidence type="ECO:0000256" key="3">
    <source>
        <dbReference type="ARBA" id="ARBA00022692"/>
    </source>
</evidence>
<dbReference type="EMBL" id="CP019914">
    <property type="protein sequence ID" value="ASJ21066.1"/>
    <property type="molecule type" value="Genomic_DNA"/>
</dbReference>
<dbReference type="SUPFAM" id="SSF56954">
    <property type="entry name" value="Outer membrane efflux proteins (OEP)"/>
    <property type="match status" value="1"/>
</dbReference>
<keyword evidence="2" id="KW-1134">Transmembrane beta strand</keyword>
<reference evidence="6 7" key="1">
    <citation type="submission" date="2017-02" db="EMBL/GenBank/DDBJ databases">
        <title>Complete genome sequence of Brachyspira hampsonii genomovar I strain NSH-16 (ATCC BAA-2463).</title>
        <authorList>
            <person name="Mirajkar N.S."/>
            <person name="Gebhart C.J."/>
        </authorList>
    </citation>
    <scope>NUCLEOTIDE SEQUENCE [LARGE SCALE GENOMIC DNA]</scope>
    <source>
        <strain evidence="6 7">NSH-16</strain>
    </source>
</reference>
<name>A0AAC9TVA9_9SPIR</name>
<dbReference type="GO" id="GO:0009279">
    <property type="term" value="C:cell outer membrane"/>
    <property type="evidence" value="ECO:0007669"/>
    <property type="project" value="UniProtKB-SubCell"/>
</dbReference>
<protein>
    <submittedName>
        <fullName evidence="6">Transporter</fullName>
    </submittedName>
</protein>
<sequence length="490" mass="55280">MKIKIEFIIFLLMFFTVNILYCQTNTLTYAAYMETIRDQIPELKINAVTETNAEMNLLSAKSSGDVNLSAQLGAVGKYGSLSSGSSTSVSTSSGSTVEAAGIQAGIGIGSLIPYSGTTWSVNLTHNSFIGGKLYTPNSSQAVDFNNYLPSLTIQVTQPLLRNFFGTLDRYPIKDAEYALAIAKLQRKLDDASVIVSYQKIYYQWIMYEKLLAYYRSMYITARRFENQMRDRYNNGLIDNDDYQNARTQTMLYSDYYAQNQVYLESLLATVGFFMPVTNIKPDHTTWDAYLDLGSNMQMEAVPFADSVNGQIAYQSKIRAEYTLEAMKNGTLPNLDIVGSVSLNGISPNSEGYFQSFGSMTNVDFFAGVQFSYPIGNRANKAQYQMAENSLYGIIAQYDQLEKDFNTQLQTYISRFNAYKNLIASKQMQIRAINSRIATQLQKLDQGRLEIDDLLTSRLDLVATQTELLNLQYEFITTIFDYRALLAIDYE</sequence>
<dbReference type="InterPro" id="IPR051906">
    <property type="entry name" value="TolC-like"/>
</dbReference>
<dbReference type="GO" id="GO:1990281">
    <property type="term" value="C:efflux pump complex"/>
    <property type="evidence" value="ECO:0007669"/>
    <property type="project" value="TreeGrafter"/>
</dbReference>
<evidence type="ECO:0000256" key="2">
    <source>
        <dbReference type="ARBA" id="ARBA00022452"/>
    </source>
</evidence>
<comment type="subcellular location">
    <subcellularLocation>
        <location evidence="1">Cell outer membrane</location>
    </subcellularLocation>
</comment>
<dbReference type="KEGG" id="bhp:BHAMNSH16_05160"/>
<dbReference type="Proteomes" id="UP000264880">
    <property type="component" value="Chromosome"/>
</dbReference>
<dbReference type="PANTHER" id="PTHR30026">
    <property type="entry name" value="OUTER MEMBRANE PROTEIN TOLC"/>
    <property type="match status" value="1"/>
</dbReference>
<evidence type="ECO:0000256" key="4">
    <source>
        <dbReference type="ARBA" id="ARBA00023136"/>
    </source>
</evidence>
<keyword evidence="5" id="KW-0998">Cell outer membrane</keyword>
<evidence type="ECO:0000313" key="6">
    <source>
        <dbReference type="EMBL" id="ASJ21066.1"/>
    </source>
</evidence>
<dbReference type="Gene3D" id="1.20.1600.10">
    <property type="entry name" value="Outer membrane efflux proteins (OEP)"/>
    <property type="match status" value="1"/>
</dbReference>
<keyword evidence="3" id="KW-0812">Transmembrane</keyword>
<evidence type="ECO:0000256" key="5">
    <source>
        <dbReference type="ARBA" id="ARBA00023237"/>
    </source>
</evidence>
<gene>
    <name evidence="6" type="ORF">BHAMNSH16_05160</name>
</gene>
<dbReference type="GO" id="GO:0015288">
    <property type="term" value="F:porin activity"/>
    <property type="evidence" value="ECO:0007669"/>
    <property type="project" value="TreeGrafter"/>
</dbReference>
<evidence type="ECO:0000256" key="1">
    <source>
        <dbReference type="ARBA" id="ARBA00004442"/>
    </source>
</evidence>